<keyword evidence="1" id="KW-0812">Transmembrane</keyword>
<evidence type="ECO:0000313" key="3">
    <source>
        <dbReference type="Proteomes" id="UP000018874"/>
    </source>
</evidence>
<dbReference type="AlphaFoldDB" id="W2CM51"/>
<accession>W2CM51</accession>
<gene>
    <name evidence="2" type="ORF">T231_13440</name>
</gene>
<reference evidence="2 3" key="1">
    <citation type="submission" date="2013-11" db="EMBL/GenBank/DDBJ databases">
        <title>Single cell genomics of uncultured Tannerella BU063 (oral taxon 286).</title>
        <authorList>
            <person name="Beall C.J."/>
            <person name="Campbell A.G."/>
            <person name="Griffen A.L."/>
            <person name="Podar M."/>
            <person name="Leys E.J."/>
        </authorList>
    </citation>
    <scope>NUCLEOTIDE SEQUENCE [LARGE SCALE GENOMIC DNA]</scope>
    <source>
        <strain evidence="2">Cell 6/7/9</strain>
    </source>
</reference>
<dbReference type="Proteomes" id="UP000018874">
    <property type="component" value="Unassembled WGS sequence"/>
</dbReference>
<comment type="caution">
    <text evidence="2">The sequence shown here is derived from an EMBL/GenBank/DDBJ whole genome shotgun (WGS) entry which is preliminary data.</text>
</comment>
<evidence type="ECO:0000313" key="2">
    <source>
        <dbReference type="EMBL" id="ETK08319.1"/>
    </source>
</evidence>
<keyword evidence="1" id="KW-0472">Membrane</keyword>
<protein>
    <submittedName>
        <fullName evidence="2">Uncharacterized protein</fullName>
    </submittedName>
</protein>
<sequence>MNEISAIKIFLFLQFRFAILFHLAINSKEGGGDGAKKIRSCYEFISEIIGRIFLMILFHHLTNMGSYVRINDRTKGRNRPR</sequence>
<dbReference type="EMBL" id="AYYD01001196">
    <property type="protein sequence ID" value="ETK08319.1"/>
    <property type="molecule type" value="Genomic_DNA"/>
</dbReference>
<feature type="transmembrane region" description="Helical" evidence="1">
    <location>
        <begin position="44"/>
        <end position="62"/>
    </location>
</feature>
<name>W2CM51_9BACT</name>
<proteinExistence type="predicted"/>
<keyword evidence="3" id="KW-1185">Reference proteome</keyword>
<keyword evidence="1" id="KW-1133">Transmembrane helix</keyword>
<feature type="transmembrane region" description="Helical" evidence="1">
    <location>
        <begin position="6"/>
        <end position="24"/>
    </location>
</feature>
<organism evidence="2 3">
    <name type="scientific">Tannerella sp. oral taxon BU063 isolate Cell 6/7/9</name>
    <dbReference type="NCBI Taxonomy" id="1411021"/>
    <lineage>
        <taxon>Bacteria</taxon>
        <taxon>Pseudomonadati</taxon>
        <taxon>Bacteroidota</taxon>
        <taxon>Bacteroidia</taxon>
        <taxon>Bacteroidales</taxon>
        <taxon>Tannerellaceae</taxon>
        <taxon>Tannerella</taxon>
    </lineage>
</organism>
<evidence type="ECO:0000256" key="1">
    <source>
        <dbReference type="SAM" id="Phobius"/>
    </source>
</evidence>